<proteinExistence type="predicted"/>
<organism evidence="2">
    <name type="scientific">freshwater metagenome</name>
    <dbReference type="NCBI Taxonomy" id="449393"/>
    <lineage>
        <taxon>unclassified sequences</taxon>
        <taxon>metagenomes</taxon>
        <taxon>ecological metagenomes</taxon>
    </lineage>
</organism>
<gene>
    <name evidence="2" type="ORF">UFOPK2366_00056</name>
</gene>
<evidence type="ECO:0000313" key="2">
    <source>
        <dbReference type="EMBL" id="CAB4678749.1"/>
    </source>
</evidence>
<dbReference type="EMBL" id="CAEZXM010000004">
    <property type="protein sequence ID" value="CAB4678749.1"/>
    <property type="molecule type" value="Genomic_DNA"/>
</dbReference>
<sequence length="174" mass="18973">MAAPKFAPVPAVEAVRTYESPDSVPASWSPDRPGEIQGRQPSGSQLGYQGPDQGYALTLAERLRPTLQVPAGESANDAVRGCLNIALRRASLFGRAPVVHDLTIAFTIWGWLDPKPSAALVARRRELFEGVSHTTQHYTEGRHIADLVPESTLRLTPQQAAHSYPDNWRQLTGA</sequence>
<name>A0A6J6MY63_9ZZZZ</name>
<evidence type="ECO:0000256" key="1">
    <source>
        <dbReference type="SAM" id="MobiDB-lite"/>
    </source>
</evidence>
<reference evidence="2" key="1">
    <citation type="submission" date="2020-05" db="EMBL/GenBank/DDBJ databases">
        <authorList>
            <person name="Chiriac C."/>
            <person name="Salcher M."/>
            <person name="Ghai R."/>
            <person name="Kavagutti S V."/>
        </authorList>
    </citation>
    <scope>NUCLEOTIDE SEQUENCE</scope>
</reference>
<feature type="region of interest" description="Disordered" evidence="1">
    <location>
        <begin position="18"/>
        <end position="51"/>
    </location>
</feature>
<protein>
    <submittedName>
        <fullName evidence="2">Unannotated protein</fullName>
    </submittedName>
</protein>
<accession>A0A6J6MY63</accession>
<dbReference type="AlphaFoldDB" id="A0A6J6MY63"/>